<evidence type="ECO:0000259" key="4">
    <source>
        <dbReference type="Pfam" id="PF25150"/>
    </source>
</evidence>
<dbReference type="SUPFAM" id="SSF48371">
    <property type="entry name" value="ARM repeat"/>
    <property type="match status" value="1"/>
</dbReference>
<comment type="caution">
    <text evidence="6">The sequence shown here is derived from an EMBL/GenBank/DDBJ whole genome shotgun (WGS) entry which is preliminary data.</text>
</comment>
<name>A0A8H2VCA4_9SACH</name>
<feature type="domain" description="DUF2428" evidence="3">
    <location>
        <begin position="608"/>
        <end position="830"/>
    </location>
</feature>
<evidence type="ECO:0000259" key="3">
    <source>
        <dbReference type="Pfam" id="PF10350"/>
    </source>
</evidence>
<dbReference type="RefSeq" id="XP_041404681.1">
    <property type="nucleotide sequence ID" value="XM_041548747.1"/>
</dbReference>
<dbReference type="InterPro" id="IPR016024">
    <property type="entry name" value="ARM-type_fold"/>
</dbReference>
<accession>A0A8H2VCA4</accession>
<comment type="similarity">
    <text evidence="1">Belongs to the THADA family.</text>
</comment>
<dbReference type="GeneID" id="64855776"/>
<dbReference type="InterPro" id="IPR019442">
    <property type="entry name" value="THADA/TRM732_DUF2428"/>
</dbReference>
<dbReference type="Gene3D" id="1.25.10.10">
    <property type="entry name" value="Leucine-rich Repeat Variant"/>
    <property type="match status" value="1"/>
</dbReference>
<dbReference type="PANTHER" id="PTHR14387">
    <property type="entry name" value="THADA/DEATH RECEPTOR INTERACTING PROTEIN"/>
    <property type="match status" value="1"/>
</dbReference>
<keyword evidence="2" id="KW-0819">tRNA processing</keyword>
<sequence length="1421" mass="163321">MDQIIKEAKAYLLQRDIVNRIKEDNSDGTVDTLITIFENLLKPIKDNSITLSDSYRLILIDTFSIWMVRSTKIIQNKKINSVRFSNVIASELLSNENRNALLRYIIDFWSDSTPTLSNALRDLLNKLLTLLKIILSDAQYNAYLSFWLDNILTVPSLLRIHYNLIEIFAIDLDMYTMLKKRPHFIKSALDEISKESLSNAIGKCLVNVLVNIYKMHFGNEIKNILPWTSLWNEPTLSNLQKIKYTKPISLYFLTPLFKSMPSEAFIQFLQSKDFQNNPALLLSLLKIGQNISVEEPFHDSKLISLEQLECFLQTDEYKLATFEILTFASKKSKSVQPYIFDIIKRNLRIFFVDVELENRNYFISSFKNFIIRIRDSAYALNRQLLKLQKVKKFPEEQSDLQTYLDQYLSFLSWIVKFLKSEMIPGIQYHRKLMSIQIMNVLICSGIDKDIPEEYLYKQEPREYPFDVSLSKDETIFRLLVDNLSDNIPDIRKLSKETLLMFNKSQTSQSILAKIDIPHFTDVMHNNMEIYQNVDIAATLESFLFHIIPDQSSYLNNLLKKIDLEVAKVQRDYISNVNNKISSYLSSLSLILNELDLNALTITIEIITKHVWDIVLDVWELVRDILCYDASDSLVPQQFLNSGVSDQVLSSYAYRSVKEISAILIVLLDKYPLSEHILMSIGDLLIDQLFSIRHSGAFQAVLPSFKECCIRCEKNLPAQLEMWLTLILEELQTKTQHITRRSGGLPFLLTNILRAETDKQRPKLKNVFSTLFEMANLKIPEHQDKLDLPQINAFNCIKAIFIESTLSDSCQPYVAAALQLSFKYFTSDIWALRNCSLMLFTSIQNRIFGKSGKALSARLFFTKYSGIKESMLEILASTNACNTPGSQDQFKYESIFLALNILLSIKSNPGSGELDDMLNEVEKFLCDGNWKIRDVAARVIASLHQDPFMKALSLIKKPALSNQNLLHGSLFTVYYVINDISTYDDTNDSKSYTTLVNMLFQESSLFTKENICFQTSMTYLKIIKLVLQKSPDTISNISSNFFDNLKIYFLYHNSFPETDGSKQLCLSTALDILLAYGPSEIVFMLCDNSIHSSLYEVQDTAIQFIIDYDLLRMLDDNEKNKLVEQLLQLLQIDKTLPNVKASAVKALKGVEQGIDKNLALSLINSENSRTMKLAVLEILGSTTSATDFDSYWDIIAGYAKDSSSEDTRLSVLRSVENFSKNTQEVKVLTLIHKMLSDDDIDIRNEAARFINQELLNKEEPPLEISAVVTSSKLYDLLSKYCTDMEIKECLSKEVMKYLSSNNIFLQLTEQTHILFNAEEDNQYRNNIELISEYISILKKYDVSEELFVYCQDFLTDLSNNINKDKIVDGPQGWLSSPFPFSIIILLQKIVELFMPDKSEELNLILNGCHVHPIVSEYVYIDN</sequence>
<evidence type="ECO:0008006" key="8">
    <source>
        <dbReference type="Google" id="ProtNLM"/>
    </source>
</evidence>
<feature type="domain" description="tRNA (32-2'-O)-methyltransferase regulator THADA-like TPR repeats region" evidence="4">
    <location>
        <begin position="227"/>
        <end position="492"/>
    </location>
</feature>
<dbReference type="InterPro" id="IPR011989">
    <property type="entry name" value="ARM-like"/>
</dbReference>
<proteinExistence type="inferred from homology"/>
<dbReference type="Proteomes" id="UP000644660">
    <property type="component" value="Unassembled WGS sequence"/>
</dbReference>
<evidence type="ECO:0000256" key="1">
    <source>
        <dbReference type="ARBA" id="ARBA00010409"/>
    </source>
</evidence>
<evidence type="ECO:0000256" key="2">
    <source>
        <dbReference type="ARBA" id="ARBA00022694"/>
    </source>
</evidence>
<dbReference type="Pfam" id="PF25151">
    <property type="entry name" value="TPR_Trm732_C"/>
    <property type="match status" value="1"/>
</dbReference>
<dbReference type="InterPro" id="IPR056843">
    <property type="entry name" value="THADA-like_TPR"/>
</dbReference>
<evidence type="ECO:0000259" key="5">
    <source>
        <dbReference type="Pfam" id="PF25151"/>
    </source>
</evidence>
<organism evidence="6 7">
    <name type="scientific">Maudiozyma barnettii</name>
    <dbReference type="NCBI Taxonomy" id="61262"/>
    <lineage>
        <taxon>Eukaryota</taxon>
        <taxon>Fungi</taxon>
        <taxon>Dikarya</taxon>
        <taxon>Ascomycota</taxon>
        <taxon>Saccharomycotina</taxon>
        <taxon>Saccharomycetes</taxon>
        <taxon>Saccharomycetales</taxon>
        <taxon>Saccharomycetaceae</taxon>
        <taxon>Maudiozyma</taxon>
    </lineage>
</organism>
<dbReference type="GO" id="GO:0005829">
    <property type="term" value="C:cytosol"/>
    <property type="evidence" value="ECO:0007669"/>
    <property type="project" value="TreeGrafter"/>
</dbReference>
<dbReference type="PANTHER" id="PTHR14387:SF0">
    <property type="entry name" value="DUF2428 DOMAIN-CONTAINING PROTEIN"/>
    <property type="match status" value="1"/>
</dbReference>
<dbReference type="GO" id="GO:0030488">
    <property type="term" value="P:tRNA methylation"/>
    <property type="evidence" value="ECO:0007669"/>
    <property type="project" value="TreeGrafter"/>
</dbReference>
<dbReference type="Pfam" id="PF10350">
    <property type="entry name" value="DUF2428"/>
    <property type="match status" value="1"/>
</dbReference>
<dbReference type="Pfam" id="PF25150">
    <property type="entry name" value="TPR_Trm732"/>
    <property type="match status" value="1"/>
</dbReference>
<reference evidence="6 7" key="1">
    <citation type="submission" date="2020-05" db="EMBL/GenBank/DDBJ databases">
        <authorList>
            <person name="Casaregola S."/>
            <person name="Devillers H."/>
            <person name="Grondin C."/>
        </authorList>
    </citation>
    <scope>NUCLEOTIDE SEQUENCE [LARGE SCALE GENOMIC DNA]</scope>
    <source>
        <strain evidence="6 7">CLIB 1767</strain>
    </source>
</reference>
<feature type="domain" description="tRNA (32-2'-O)-methyltransferase regulator THADA-like C-terminal TPR repeats region" evidence="5">
    <location>
        <begin position="832"/>
        <end position="974"/>
    </location>
</feature>
<dbReference type="EMBL" id="CAEFZW010000002">
    <property type="protein sequence ID" value="CAB4252643.1"/>
    <property type="molecule type" value="Genomic_DNA"/>
</dbReference>
<protein>
    <recommendedName>
        <fullName evidence="8">DUF2428 domain-containing protein</fullName>
    </recommendedName>
</protein>
<dbReference type="InterPro" id="IPR051954">
    <property type="entry name" value="tRNA_methyltransferase_THADA"/>
</dbReference>
<keyword evidence="7" id="KW-1185">Reference proteome</keyword>
<evidence type="ECO:0000313" key="7">
    <source>
        <dbReference type="Proteomes" id="UP000644660"/>
    </source>
</evidence>
<dbReference type="InterPro" id="IPR056842">
    <property type="entry name" value="THADA-like_TPR_C"/>
</dbReference>
<evidence type="ECO:0000313" key="6">
    <source>
        <dbReference type="EMBL" id="CAB4252643.1"/>
    </source>
</evidence>
<gene>
    <name evidence="6" type="ORF">KABA2_02S01056</name>
</gene>